<keyword evidence="2" id="KW-0812">Transmembrane</keyword>
<keyword evidence="7" id="KW-1185">Reference proteome</keyword>
<protein>
    <submittedName>
        <fullName evidence="6">Neutral zinc metallopeptidase</fullName>
    </submittedName>
</protein>
<comment type="subcellular location">
    <subcellularLocation>
        <location evidence="1">Membrane</location>
        <topology evidence="1">Single-pass membrane protein</topology>
    </subcellularLocation>
</comment>
<organism evidence="6 7">
    <name type="scientific">Streptosporangium algeriense</name>
    <dbReference type="NCBI Taxonomy" id="1682748"/>
    <lineage>
        <taxon>Bacteria</taxon>
        <taxon>Bacillati</taxon>
        <taxon>Actinomycetota</taxon>
        <taxon>Actinomycetes</taxon>
        <taxon>Streptosporangiales</taxon>
        <taxon>Streptosporangiaceae</taxon>
        <taxon>Streptosporangium</taxon>
    </lineage>
</organism>
<evidence type="ECO:0000313" key="7">
    <source>
        <dbReference type="Proteomes" id="UP001597024"/>
    </source>
</evidence>
<evidence type="ECO:0000313" key="6">
    <source>
        <dbReference type="EMBL" id="MFD0883732.1"/>
    </source>
</evidence>
<evidence type="ECO:0000256" key="5">
    <source>
        <dbReference type="SAM" id="SignalP"/>
    </source>
</evidence>
<keyword evidence="3" id="KW-1133">Transmembrane helix</keyword>
<evidence type="ECO:0000256" key="2">
    <source>
        <dbReference type="ARBA" id="ARBA00022692"/>
    </source>
</evidence>
<evidence type="ECO:0000256" key="4">
    <source>
        <dbReference type="ARBA" id="ARBA00023136"/>
    </source>
</evidence>
<accession>A0ABW3DM74</accession>
<name>A0ABW3DM74_9ACTN</name>
<evidence type="ECO:0000256" key="3">
    <source>
        <dbReference type="ARBA" id="ARBA00022989"/>
    </source>
</evidence>
<evidence type="ECO:0000256" key="1">
    <source>
        <dbReference type="ARBA" id="ARBA00004167"/>
    </source>
</evidence>
<sequence>MRISVIPLISGVLVSLLFAGTAGASTLAPASAGKGPATNNPIYKSGPFEYESCEEQPVRPDDLDTARVYLEFLVDCLNISWEDQLTKAKIPFSKPKLVTTSRTGVATGCGKFPKNAQAVYCPRNKRITFLLDRGILSHATELFLFETIAHEYGHHVQQLTGILKTLDREFTSKKAAYAEIRKVELQAECFSGAFIGSVWRSLDRRDEDLAYVIEAAYDTSTHGKRANIAYWINRGFNAGSPDACNTFTAPASKVA</sequence>
<dbReference type="PANTHER" id="PTHR30168:SF0">
    <property type="entry name" value="INNER MEMBRANE PROTEIN"/>
    <property type="match status" value="1"/>
</dbReference>
<dbReference type="Pfam" id="PF04228">
    <property type="entry name" value="Zn_peptidase"/>
    <property type="match status" value="1"/>
</dbReference>
<feature type="chain" id="PRO_5047344053" evidence="5">
    <location>
        <begin position="25"/>
        <end position="255"/>
    </location>
</feature>
<feature type="signal peptide" evidence="5">
    <location>
        <begin position="1"/>
        <end position="24"/>
    </location>
</feature>
<dbReference type="Proteomes" id="UP001597024">
    <property type="component" value="Unassembled WGS sequence"/>
</dbReference>
<comment type="caution">
    <text evidence="6">The sequence shown here is derived from an EMBL/GenBank/DDBJ whole genome shotgun (WGS) entry which is preliminary data.</text>
</comment>
<dbReference type="EMBL" id="JBHTHX010000067">
    <property type="protein sequence ID" value="MFD0883732.1"/>
    <property type="molecule type" value="Genomic_DNA"/>
</dbReference>
<gene>
    <name evidence="6" type="ORF">ACFQ08_04070</name>
</gene>
<keyword evidence="4" id="KW-0472">Membrane</keyword>
<dbReference type="PANTHER" id="PTHR30168">
    <property type="entry name" value="PUTATIVE MEMBRANE PROTEIN YPFJ"/>
    <property type="match status" value="1"/>
</dbReference>
<proteinExistence type="predicted"/>
<keyword evidence="5" id="KW-0732">Signal</keyword>
<reference evidence="7" key="1">
    <citation type="journal article" date="2019" name="Int. J. Syst. Evol. Microbiol.">
        <title>The Global Catalogue of Microorganisms (GCM) 10K type strain sequencing project: providing services to taxonomists for standard genome sequencing and annotation.</title>
        <authorList>
            <consortium name="The Broad Institute Genomics Platform"/>
            <consortium name="The Broad Institute Genome Sequencing Center for Infectious Disease"/>
            <person name="Wu L."/>
            <person name="Ma J."/>
        </authorList>
    </citation>
    <scope>NUCLEOTIDE SEQUENCE [LARGE SCALE GENOMIC DNA]</scope>
    <source>
        <strain evidence="7">CCUG 62974</strain>
    </source>
</reference>
<dbReference type="InterPro" id="IPR007343">
    <property type="entry name" value="Uncharacterised_pept_Zn_put"/>
</dbReference>